<dbReference type="GO" id="GO:0020037">
    <property type="term" value="F:heme binding"/>
    <property type="evidence" value="ECO:0007669"/>
    <property type="project" value="InterPro"/>
</dbReference>
<evidence type="ECO:0000256" key="1">
    <source>
        <dbReference type="ARBA" id="ARBA00001971"/>
    </source>
</evidence>
<dbReference type="GO" id="GO:0005506">
    <property type="term" value="F:iron ion binding"/>
    <property type="evidence" value="ECO:0007669"/>
    <property type="project" value="InterPro"/>
</dbReference>
<dbReference type="InterPro" id="IPR050364">
    <property type="entry name" value="Cytochrome_P450_fung"/>
</dbReference>
<evidence type="ECO:0000256" key="2">
    <source>
        <dbReference type="ARBA" id="ARBA00005179"/>
    </source>
</evidence>
<keyword evidence="6 10" id="KW-0560">Oxidoreductase</keyword>
<evidence type="ECO:0000256" key="6">
    <source>
        <dbReference type="ARBA" id="ARBA00023002"/>
    </source>
</evidence>
<dbReference type="GO" id="GO:0016705">
    <property type="term" value="F:oxidoreductase activity, acting on paired donors, with incorporation or reduction of molecular oxygen"/>
    <property type="evidence" value="ECO:0007669"/>
    <property type="project" value="InterPro"/>
</dbReference>
<reference evidence="12 13" key="1">
    <citation type="journal article" date="2019" name="Nat. Ecol. Evol.">
        <title>Megaphylogeny resolves global patterns of mushroom evolution.</title>
        <authorList>
            <person name="Varga T."/>
            <person name="Krizsan K."/>
            <person name="Foldi C."/>
            <person name="Dima B."/>
            <person name="Sanchez-Garcia M."/>
            <person name="Sanchez-Ramirez S."/>
            <person name="Szollosi G.J."/>
            <person name="Szarkandi J.G."/>
            <person name="Papp V."/>
            <person name="Albert L."/>
            <person name="Andreopoulos W."/>
            <person name="Angelini C."/>
            <person name="Antonin V."/>
            <person name="Barry K.W."/>
            <person name="Bougher N.L."/>
            <person name="Buchanan P."/>
            <person name="Buyck B."/>
            <person name="Bense V."/>
            <person name="Catcheside P."/>
            <person name="Chovatia M."/>
            <person name="Cooper J."/>
            <person name="Damon W."/>
            <person name="Desjardin D."/>
            <person name="Finy P."/>
            <person name="Geml J."/>
            <person name="Haridas S."/>
            <person name="Hughes K."/>
            <person name="Justo A."/>
            <person name="Karasinski D."/>
            <person name="Kautmanova I."/>
            <person name="Kiss B."/>
            <person name="Kocsube S."/>
            <person name="Kotiranta H."/>
            <person name="LaButti K.M."/>
            <person name="Lechner B.E."/>
            <person name="Liimatainen K."/>
            <person name="Lipzen A."/>
            <person name="Lukacs Z."/>
            <person name="Mihaltcheva S."/>
            <person name="Morgado L.N."/>
            <person name="Niskanen T."/>
            <person name="Noordeloos M.E."/>
            <person name="Ohm R.A."/>
            <person name="Ortiz-Santana B."/>
            <person name="Ovrebo C."/>
            <person name="Racz N."/>
            <person name="Riley R."/>
            <person name="Savchenko A."/>
            <person name="Shiryaev A."/>
            <person name="Soop K."/>
            <person name="Spirin V."/>
            <person name="Szebenyi C."/>
            <person name="Tomsovsky M."/>
            <person name="Tulloss R.E."/>
            <person name="Uehling J."/>
            <person name="Grigoriev I.V."/>
            <person name="Vagvolgyi C."/>
            <person name="Papp T."/>
            <person name="Martin F.M."/>
            <person name="Miettinen O."/>
            <person name="Hibbett D.S."/>
            <person name="Nagy L.G."/>
        </authorList>
    </citation>
    <scope>NUCLEOTIDE SEQUENCE [LARGE SCALE GENOMIC DNA]</scope>
    <source>
        <strain evidence="12 13">CBS 962.96</strain>
    </source>
</reference>
<evidence type="ECO:0000313" key="13">
    <source>
        <dbReference type="Proteomes" id="UP000297245"/>
    </source>
</evidence>
<dbReference type="Gene3D" id="1.10.630.10">
    <property type="entry name" value="Cytochrome P450"/>
    <property type="match status" value="1"/>
</dbReference>
<keyword evidence="4 9" id="KW-0349">Heme</keyword>
<dbReference type="PANTHER" id="PTHR46300">
    <property type="entry name" value="P450, PUTATIVE (EUROFUNG)-RELATED-RELATED"/>
    <property type="match status" value="1"/>
</dbReference>
<dbReference type="CDD" id="cd11065">
    <property type="entry name" value="CYP64-like"/>
    <property type="match status" value="1"/>
</dbReference>
<organism evidence="12 13">
    <name type="scientific">Dendrothele bispora (strain CBS 962.96)</name>
    <dbReference type="NCBI Taxonomy" id="1314807"/>
    <lineage>
        <taxon>Eukaryota</taxon>
        <taxon>Fungi</taxon>
        <taxon>Dikarya</taxon>
        <taxon>Basidiomycota</taxon>
        <taxon>Agaricomycotina</taxon>
        <taxon>Agaricomycetes</taxon>
        <taxon>Agaricomycetidae</taxon>
        <taxon>Agaricales</taxon>
        <taxon>Agaricales incertae sedis</taxon>
        <taxon>Dendrothele</taxon>
    </lineage>
</organism>
<keyword evidence="13" id="KW-1185">Reference proteome</keyword>
<dbReference type="OrthoDB" id="2789670at2759"/>
<dbReference type="AlphaFoldDB" id="A0A4S8L0V5"/>
<keyword evidence="7 9" id="KW-0408">Iron</keyword>
<keyword evidence="8 10" id="KW-0503">Monooxygenase</keyword>
<comment type="similarity">
    <text evidence="3 10">Belongs to the cytochrome P450 family.</text>
</comment>
<gene>
    <name evidence="12" type="ORF">K435DRAFT_972128</name>
</gene>
<dbReference type="Proteomes" id="UP000297245">
    <property type="component" value="Unassembled WGS sequence"/>
</dbReference>
<evidence type="ECO:0000256" key="10">
    <source>
        <dbReference type="RuleBase" id="RU000461"/>
    </source>
</evidence>
<evidence type="ECO:0000256" key="3">
    <source>
        <dbReference type="ARBA" id="ARBA00010617"/>
    </source>
</evidence>
<dbReference type="InterPro" id="IPR001128">
    <property type="entry name" value="Cyt_P450"/>
</dbReference>
<dbReference type="Pfam" id="PF00067">
    <property type="entry name" value="p450"/>
    <property type="match status" value="1"/>
</dbReference>
<feature type="chain" id="PRO_5020632846" evidence="11">
    <location>
        <begin position="19"/>
        <end position="507"/>
    </location>
</feature>
<dbReference type="EMBL" id="ML179763">
    <property type="protein sequence ID" value="THU82029.1"/>
    <property type="molecule type" value="Genomic_DNA"/>
</dbReference>
<protein>
    <submittedName>
        <fullName evidence="12">Cytochrome P450</fullName>
    </submittedName>
</protein>
<keyword evidence="5 9" id="KW-0479">Metal-binding</keyword>
<evidence type="ECO:0000313" key="12">
    <source>
        <dbReference type="EMBL" id="THU82029.1"/>
    </source>
</evidence>
<comment type="cofactor">
    <cofactor evidence="1 9">
        <name>heme</name>
        <dbReference type="ChEBI" id="CHEBI:30413"/>
    </cofactor>
</comment>
<comment type="pathway">
    <text evidence="2">Secondary metabolite biosynthesis.</text>
</comment>
<evidence type="ECO:0000256" key="7">
    <source>
        <dbReference type="ARBA" id="ARBA00023004"/>
    </source>
</evidence>
<evidence type="ECO:0000256" key="9">
    <source>
        <dbReference type="PIRSR" id="PIRSR602401-1"/>
    </source>
</evidence>
<dbReference type="GO" id="GO:0004497">
    <property type="term" value="F:monooxygenase activity"/>
    <property type="evidence" value="ECO:0007669"/>
    <property type="project" value="UniProtKB-KW"/>
</dbReference>
<dbReference type="InterPro" id="IPR036396">
    <property type="entry name" value="Cyt_P450_sf"/>
</dbReference>
<feature type="binding site" description="axial binding residue" evidence="9">
    <location>
        <position position="432"/>
    </location>
    <ligand>
        <name>heme</name>
        <dbReference type="ChEBI" id="CHEBI:30413"/>
    </ligand>
    <ligandPart>
        <name>Fe</name>
        <dbReference type="ChEBI" id="CHEBI:18248"/>
    </ligandPart>
</feature>
<evidence type="ECO:0000256" key="5">
    <source>
        <dbReference type="ARBA" id="ARBA00022723"/>
    </source>
</evidence>
<dbReference type="PANTHER" id="PTHR46300:SF7">
    <property type="entry name" value="P450, PUTATIVE (EUROFUNG)-RELATED"/>
    <property type="match status" value="1"/>
</dbReference>
<keyword evidence="11" id="KW-0732">Signal</keyword>
<evidence type="ECO:0000256" key="4">
    <source>
        <dbReference type="ARBA" id="ARBA00022617"/>
    </source>
</evidence>
<dbReference type="PROSITE" id="PS00086">
    <property type="entry name" value="CYTOCHROME_P450"/>
    <property type="match status" value="1"/>
</dbReference>
<sequence>MALTWTEWIGIALALVATKLLYNHKGRQLPPGPKGWPIIGNLFDVPSKHPWFVYEEWGKKYGPIMSMNVLGQPIIVVNSHSIAKELMDRRGSKYSSRPQIPMINLMNFNKANMALQPYGHEWRQTRRVADYSLRPSAANNYRVMQKKNSHRYLRQLIEDPANFYNHIRHFTTAVAMDIAYGYEIAESDDHYVILAETTVNKGTAAFYPAAFYVNMIPWLARLPEWLPGMGFKKYARETSRFVQEMIEAPFAFVKEQMANGTATPSLTRDSLLECSDPEDEGRIKYVAASIYSAGADTTGSSLNTVLLSLATHPEVQKKAQDELDRVIGRGRLPDYSDRDKLPYVDALFQEMMRWRIASPMGATRLTTEDDVYDNYFIPKGSIVQLNAWAMLHDPEHFPEPDAFKPERFLNKDGKCVEDPVLSAHFGFGRRVCPGRHLALNTIWITMTAILHCFDVRRAKDATGKEIDINTVYSDNLISFPYPFKCSITPRDQASIDMIKATEKMEYI</sequence>
<dbReference type="PRINTS" id="PR00463">
    <property type="entry name" value="EP450I"/>
</dbReference>
<evidence type="ECO:0000256" key="11">
    <source>
        <dbReference type="SAM" id="SignalP"/>
    </source>
</evidence>
<proteinExistence type="inferred from homology"/>
<dbReference type="SUPFAM" id="SSF48264">
    <property type="entry name" value="Cytochrome P450"/>
    <property type="match status" value="1"/>
</dbReference>
<dbReference type="InterPro" id="IPR002401">
    <property type="entry name" value="Cyt_P450_E_grp-I"/>
</dbReference>
<evidence type="ECO:0000256" key="8">
    <source>
        <dbReference type="ARBA" id="ARBA00023033"/>
    </source>
</evidence>
<dbReference type="InterPro" id="IPR017972">
    <property type="entry name" value="Cyt_P450_CS"/>
</dbReference>
<feature type="signal peptide" evidence="11">
    <location>
        <begin position="1"/>
        <end position="18"/>
    </location>
</feature>
<name>A0A4S8L0V5_DENBC</name>
<accession>A0A4S8L0V5</accession>